<proteinExistence type="predicted"/>
<accession>A0A9P2FNE4</accession>
<evidence type="ECO:0000313" key="1">
    <source>
        <dbReference type="EMBL" id="ECH7212739.1"/>
    </source>
</evidence>
<dbReference type="Proteomes" id="UP000352246">
    <property type="component" value="Unassembled WGS sequence"/>
</dbReference>
<evidence type="ECO:0000313" key="2">
    <source>
        <dbReference type="Proteomes" id="UP000352246"/>
    </source>
</evidence>
<dbReference type="EMBL" id="AAISWI010000029">
    <property type="protein sequence ID" value="ECH7212739.1"/>
    <property type="molecule type" value="Genomic_DNA"/>
</dbReference>
<dbReference type="AlphaFoldDB" id="A0A9P2FNE4"/>
<name>A0A9P2FNE4_LISMN</name>
<organism evidence="1 2">
    <name type="scientific">Listeria monocytogenes</name>
    <dbReference type="NCBI Taxonomy" id="1639"/>
    <lineage>
        <taxon>Bacteria</taxon>
        <taxon>Bacillati</taxon>
        <taxon>Bacillota</taxon>
        <taxon>Bacilli</taxon>
        <taxon>Bacillales</taxon>
        <taxon>Listeriaceae</taxon>
        <taxon>Listeria</taxon>
    </lineage>
</organism>
<gene>
    <name evidence="1" type="ORF">FPL45_15530</name>
</gene>
<protein>
    <submittedName>
        <fullName evidence="1">Uncharacterized protein</fullName>
    </submittedName>
</protein>
<reference evidence="1 2" key="1">
    <citation type="submission" date="2019-07" db="EMBL/GenBank/DDBJ databases">
        <authorList>
            <consortium name="GenomeTrakr: Next Generation Sequencing Network for Food Pathogen Tracability"/>
        </authorList>
    </citation>
    <scope>NUCLEOTIDE SEQUENCE [LARGE SCALE GENOMIC DNA]</scope>
    <source>
        <strain evidence="1 2">FDA00014472</strain>
    </source>
</reference>
<dbReference type="RefSeq" id="WP_069007946.1">
    <property type="nucleotide sequence ID" value="NZ_CP020829.1"/>
</dbReference>
<sequence length="91" mass="10480">MPTYTTTNDKVQYYLTYSSKRASKHRKIQRMNSISKSLETIGVYLDELFQRKSIRVLDEIAYLTTICGVIKIGAEKLAELVLLQSFKSTIK</sequence>
<comment type="caution">
    <text evidence="1">The sequence shown here is derived from an EMBL/GenBank/DDBJ whole genome shotgun (WGS) entry which is preliminary data.</text>
</comment>